<dbReference type="Proteomes" id="UP000028511">
    <property type="component" value="Unassembled WGS sequence"/>
</dbReference>
<comment type="caution">
    <text evidence="1">The sequence shown here is derived from an EMBL/GenBank/DDBJ whole genome shotgun (WGS) entry which is preliminary data.</text>
</comment>
<protein>
    <submittedName>
        <fullName evidence="1">Histidine phosphatase superfamily (Branch 1)</fullName>
    </submittedName>
</protein>
<dbReference type="RefSeq" id="WP_038215650.1">
    <property type="nucleotide sequence ID" value="NZ_CAWLWN010000152.1"/>
</dbReference>
<evidence type="ECO:0000313" key="1">
    <source>
        <dbReference type="EMBL" id="CDG95884.1"/>
    </source>
</evidence>
<organism evidence="1 2">
    <name type="scientific">Xenorhabdus bovienii str. puntauvense</name>
    <dbReference type="NCBI Taxonomy" id="1398201"/>
    <lineage>
        <taxon>Bacteria</taxon>
        <taxon>Pseudomonadati</taxon>
        <taxon>Pseudomonadota</taxon>
        <taxon>Gammaproteobacteria</taxon>
        <taxon>Enterobacterales</taxon>
        <taxon>Morganellaceae</taxon>
        <taxon>Xenorhabdus</taxon>
    </lineage>
</organism>
<evidence type="ECO:0000313" key="2">
    <source>
        <dbReference type="Proteomes" id="UP000028511"/>
    </source>
</evidence>
<dbReference type="AlphaFoldDB" id="A0A077NA45"/>
<dbReference type="EMBL" id="CBSW010000076">
    <property type="protein sequence ID" value="CDG95884.1"/>
    <property type="molecule type" value="Genomic_DNA"/>
</dbReference>
<dbReference type="InterPro" id="IPR029033">
    <property type="entry name" value="His_PPase_superfam"/>
</dbReference>
<gene>
    <name evidence="1" type="ORF">XBP1_1670015</name>
</gene>
<dbReference type="Gene3D" id="3.40.50.1240">
    <property type="entry name" value="Phosphoglycerate mutase-like"/>
    <property type="match status" value="1"/>
</dbReference>
<accession>A0A077NA45</accession>
<dbReference type="InterPro" id="IPR013078">
    <property type="entry name" value="His_Pase_superF_clade-1"/>
</dbReference>
<reference evidence="1" key="1">
    <citation type="submission" date="2013-07" db="EMBL/GenBank/DDBJ databases">
        <title>Sub-species coevolution in mutualistic symbiosis.</title>
        <authorList>
            <person name="Murfin K."/>
            <person name="Klassen J."/>
            <person name="Lee M."/>
            <person name="Forst S."/>
            <person name="Stock P."/>
            <person name="Goodrich-Blair H."/>
        </authorList>
    </citation>
    <scope>NUCLEOTIDE SEQUENCE [LARGE SCALE GENOMIC DNA]</scope>
    <source>
        <strain evidence="1">Puntauvense</strain>
    </source>
</reference>
<name>A0A077NA45_XENBV</name>
<proteinExistence type="predicted"/>
<dbReference type="HOGENOM" id="CLU_1346567_0_0_6"/>
<dbReference type="Pfam" id="PF00300">
    <property type="entry name" value="His_Phos_1"/>
    <property type="match status" value="1"/>
</dbReference>
<dbReference type="SUPFAM" id="SSF53254">
    <property type="entry name" value="Phosphoglycerate mutase-like"/>
    <property type="match status" value="1"/>
</dbReference>
<sequence>MIILIRHATPKIDYSTCNSKLAQQRLLSYNETRDIDESEMYGFMASSLYQKIKDANPVVYSSPVGRAERTCQVLFQQPNNYFIKGELKEVDLEICHLPFIKMKVRSWFFFSRLVWILGIGKEKEKMKHAAIRANRVFKLLDENKNIVIVSHGYLIHYVKKELKKHHYNNIEKYKKGCFTVELYDK</sequence>